<proteinExistence type="predicted"/>
<gene>
    <name evidence="2" type="ORF">FIBSPDRAFT_927496</name>
</gene>
<dbReference type="OrthoDB" id="3053346at2759"/>
<keyword evidence="3" id="KW-1185">Reference proteome</keyword>
<organism evidence="2 3">
    <name type="scientific">Athelia psychrophila</name>
    <dbReference type="NCBI Taxonomy" id="1759441"/>
    <lineage>
        <taxon>Eukaryota</taxon>
        <taxon>Fungi</taxon>
        <taxon>Dikarya</taxon>
        <taxon>Basidiomycota</taxon>
        <taxon>Agaricomycotina</taxon>
        <taxon>Agaricomycetes</taxon>
        <taxon>Agaricomycetidae</taxon>
        <taxon>Atheliales</taxon>
        <taxon>Atheliaceae</taxon>
        <taxon>Athelia</taxon>
    </lineage>
</organism>
<feature type="compositionally biased region" description="Polar residues" evidence="1">
    <location>
        <begin position="93"/>
        <end position="110"/>
    </location>
</feature>
<reference evidence="2 3" key="1">
    <citation type="journal article" date="2016" name="Mol. Biol. Evol.">
        <title>Comparative Genomics of Early-Diverging Mushroom-Forming Fungi Provides Insights into the Origins of Lignocellulose Decay Capabilities.</title>
        <authorList>
            <person name="Nagy L.G."/>
            <person name="Riley R."/>
            <person name="Tritt A."/>
            <person name="Adam C."/>
            <person name="Daum C."/>
            <person name="Floudas D."/>
            <person name="Sun H."/>
            <person name="Yadav J.S."/>
            <person name="Pangilinan J."/>
            <person name="Larsson K.H."/>
            <person name="Matsuura K."/>
            <person name="Barry K."/>
            <person name="Labutti K."/>
            <person name="Kuo R."/>
            <person name="Ohm R.A."/>
            <person name="Bhattacharya S.S."/>
            <person name="Shirouzu T."/>
            <person name="Yoshinaga Y."/>
            <person name="Martin F.M."/>
            <person name="Grigoriev I.V."/>
            <person name="Hibbett D.S."/>
        </authorList>
    </citation>
    <scope>NUCLEOTIDE SEQUENCE [LARGE SCALE GENOMIC DNA]</scope>
    <source>
        <strain evidence="2 3">CBS 109695</strain>
    </source>
</reference>
<evidence type="ECO:0000313" key="3">
    <source>
        <dbReference type="Proteomes" id="UP000076532"/>
    </source>
</evidence>
<protein>
    <submittedName>
        <fullName evidence="2">Uncharacterized protein</fullName>
    </submittedName>
</protein>
<evidence type="ECO:0000256" key="1">
    <source>
        <dbReference type="SAM" id="MobiDB-lite"/>
    </source>
</evidence>
<feature type="region of interest" description="Disordered" evidence="1">
    <location>
        <begin position="86"/>
        <end position="110"/>
    </location>
</feature>
<dbReference type="AlphaFoldDB" id="A0A166RWX4"/>
<name>A0A166RWX4_9AGAM</name>
<dbReference type="EMBL" id="KV417502">
    <property type="protein sequence ID" value="KZP28748.1"/>
    <property type="molecule type" value="Genomic_DNA"/>
</dbReference>
<accession>A0A166RWX4</accession>
<dbReference type="Proteomes" id="UP000076532">
    <property type="component" value="Unassembled WGS sequence"/>
</dbReference>
<evidence type="ECO:0000313" key="2">
    <source>
        <dbReference type="EMBL" id="KZP28748.1"/>
    </source>
</evidence>
<sequence>MTAMLPSDFSPWPLFPLARTYVVFSIDSIATLASLNDAEVIAAASTLPSGQYVGYVADVETSSHYGEGDAAFTTLLRIELLRRQHHSVHPSEQAGQDASAGSSTTPIRTRETSTASLLWPGFFHSPECTINIRVMRRHADASRAARLRPPFASKRAKSLKRRATATHVAAHPGVTTPNLKPPRRHSSMSYAPGVQTEVESLAREGNFLGKTLSSLVAEEGIPDIVSIVYCNSDPSEETCMPLATWMTYDMNSVTEPLDPEHCLEECRALRRLEEEHYARAKANIAAAIVQARMREAQESQPGCQKSVKRRMSVRISQSSRAIAARSSDLSLTAFEALNLKARTGSVFTYIDLG</sequence>